<accession>A0A1C7NCZ7</accession>
<gene>
    <name evidence="2" type="ORF">A0J61_04957</name>
</gene>
<dbReference type="InParanoid" id="A0A1C7NCZ7"/>
<comment type="caution">
    <text evidence="2">The sequence shown here is derived from an EMBL/GenBank/DDBJ whole genome shotgun (WGS) entry which is preliminary data.</text>
</comment>
<evidence type="ECO:0000256" key="1">
    <source>
        <dbReference type="SAM" id="MobiDB-lite"/>
    </source>
</evidence>
<evidence type="ECO:0000313" key="3">
    <source>
        <dbReference type="Proteomes" id="UP000093000"/>
    </source>
</evidence>
<feature type="compositionally biased region" description="Polar residues" evidence="1">
    <location>
        <begin position="124"/>
        <end position="143"/>
    </location>
</feature>
<dbReference type="EMBL" id="LUGH01000255">
    <property type="protein sequence ID" value="OBZ86983.1"/>
    <property type="molecule type" value="Genomic_DNA"/>
</dbReference>
<name>A0A1C7NCZ7_9FUNG</name>
<feature type="region of interest" description="Disordered" evidence="1">
    <location>
        <begin position="90"/>
        <end position="143"/>
    </location>
</feature>
<dbReference type="Proteomes" id="UP000093000">
    <property type="component" value="Unassembled WGS sequence"/>
</dbReference>
<dbReference type="AlphaFoldDB" id="A0A1C7NCZ7"/>
<proteinExistence type="predicted"/>
<reference evidence="2 3" key="1">
    <citation type="submission" date="2016-03" db="EMBL/GenBank/DDBJ databases">
        <title>Choanephora cucurbitarum.</title>
        <authorList>
            <person name="Min B."/>
            <person name="Park H."/>
            <person name="Park J.-H."/>
            <person name="Shin H.-D."/>
            <person name="Choi I.-G."/>
        </authorList>
    </citation>
    <scope>NUCLEOTIDE SEQUENCE [LARGE SCALE GENOMIC DNA]</scope>
    <source>
        <strain evidence="2 3">KUS-F28377</strain>
    </source>
</reference>
<organism evidence="2 3">
    <name type="scientific">Choanephora cucurbitarum</name>
    <dbReference type="NCBI Taxonomy" id="101091"/>
    <lineage>
        <taxon>Eukaryota</taxon>
        <taxon>Fungi</taxon>
        <taxon>Fungi incertae sedis</taxon>
        <taxon>Mucoromycota</taxon>
        <taxon>Mucoromycotina</taxon>
        <taxon>Mucoromycetes</taxon>
        <taxon>Mucorales</taxon>
        <taxon>Mucorineae</taxon>
        <taxon>Choanephoraceae</taxon>
        <taxon>Choanephoroideae</taxon>
        <taxon>Choanephora</taxon>
    </lineage>
</organism>
<sequence>MRRSLLFFWGKIDVSQTLNRTTLDNCHRNSSSKCTPSNQTTFPSLLTVTRTSCWKKTESTYLSKVYSEYTILKPTVTVVTTCTTKTITKTRPASRTSTVSGIPATITGAPATTTPTVDGLLQAGQRSDNNHSTEGVSSTDSGD</sequence>
<protein>
    <submittedName>
        <fullName evidence="2">Uncharacterized protein</fullName>
    </submittedName>
</protein>
<feature type="compositionally biased region" description="Low complexity" evidence="1">
    <location>
        <begin position="101"/>
        <end position="116"/>
    </location>
</feature>
<feature type="compositionally biased region" description="Polar residues" evidence="1">
    <location>
        <begin position="91"/>
        <end position="100"/>
    </location>
</feature>
<evidence type="ECO:0000313" key="2">
    <source>
        <dbReference type="EMBL" id="OBZ86983.1"/>
    </source>
</evidence>
<feature type="non-terminal residue" evidence="2">
    <location>
        <position position="143"/>
    </location>
</feature>
<keyword evidence="3" id="KW-1185">Reference proteome</keyword>